<dbReference type="PANTHER" id="PTHR47966">
    <property type="entry name" value="BETA-SITE APP-CLEAVING ENZYME, ISOFORM A-RELATED"/>
    <property type="match status" value="1"/>
</dbReference>
<dbReference type="Gene3D" id="2.40.70.10">
    <property type="entry name" value="Acid Proteases"/>
    <property type="match status" value="2"/>
</dbReference>
<dbReference type="CDD" id="cd05471">
    <property type="entry name" value="pepsin_like"/>
    <property type="match status" value="1"/>
</dbReference>
<dbReference type="PROSITE" id="PS51767">
    <property type="entry name" value="PEPTIDASE_A1"/>
    <property type="match status" value="1"/>
</dbReference>
<keyword evidence="2" id="KW-0732">Signal</keyword>
<dbReference type="SUPFAM" id="SSF50630">
    <property type="entry name" value="Acid proteases"/>
    <property type="match status" value="1"/>
</dbReference>
<protein>
    <recommendedName>
        <fullName evidence="3">Peptidase A1 domain-containing protein</fullName>
    </recommendedName>
</protein>
<proteinExistence type="inferred from homology"/>
<dbReference type="InterPro" id="IPR034164">
    <property type="entry name" value="Pepsin-like_dom"/>
</dbReference>
<keyword evidence="5" id="KW-1185">Reference proteome</keyword>
<dbReference type="EMBL" id="OZ037950">
    <property type="protein sequence ID" value="CAL1712294.1"/>
    <property type="molecule type" value="Genomic_DNA"/>
</dbReference>
<dbReference type="PANTHER" id="PTHR47966:SF74">
    <property type="entry name" value="AGR407CP"/>
    <property type="match status" value="1"/>
</dbReference>
<dbReference type="InterPro" id="IPR021109">
    <property type="entry name" value="Peptidase_aspartic_dom_sf"/>
</dbReference>
<feature type="domain" description="Peptidase A1" evidence="3">
    <location>
        <begin position="65"/>
        <end position="438"/>
    </location>
</feature>
<evidence type="ECO:0000259" key="3">
    <source>
        <dbReference type="PROSITE" id="PS51767"/>
    </source>
</evidence>
<reference evidence="5" key="1">
    <citation type="submission" date="2024-04" db="EMBL/GenBank/DDBJ databases">
        <authorList>
            <person name="Shaw F."/>
            <person name="Minotto A."/>
        </authorList>
    </citation>
    <scope>NUCLEOTIDE SEQUENCE [LARGE SCALE GENOMIC DNA]</scope>
</reference>
<dbReference type="InterPro" id="IPR033121">
    <property type="entry name" value="PEPTIDASE_A1"/>
</dbReference>
<feature type="signal peptide" evidence="2">
    <location>
        <begin position="1"/>
        <end position="21"/>
    </location>
</feature>
<evidence type="ECO:0000313" key="4">
    <source>
        <dbReference type="EMBL" id="CAL1712294.1"/>
    </source>
</evidence>
<dbReference type="PRINTS" id="PR00792">
    <property type="entry name" value="PEPSIN"/>
</dbReference>
<organism evidence="4 5">
    <name type="scientific">Somion occarium</name>
    <dbReference type="NCBI Taxonomy" id="3059160"/>
    <lineage>
        <taxon>Eukaryota</taxon>
        <taxon>Fungi</taxon>
        <taxon>Dikarya</taxon>
        <taxon>Basidiomycota</taxon>
        <taxon>Agaricomycotina</taxon>
        <taxon>Agaricomycetes</taxon>
        <taxon>Polyporales</taxon>
        <taxon>Cerrenaceae</taxon>
        <taxon>Somion</taxon>
    </lineage>
</organism>
<evidence type="ECO:0000256" key="2">
    <source>
        <dbReference type="SAM" id="SignalP"/>
    </source>
</evidence>
<dbReference type="InterPro" id="IPR001461">
    <property type="entry name" value="Aspartic_peptidase_A1"/>
</dbReference>
<accession>A0ABP1DYG7</accession>
<gene>
    <name evidence="4" type="ORF">GFSPODELE1_LOCUS8758</name>
</gene>
<sequence>MFFPGWSTLLFVLSISYLAVALPVPISKRSHDSLQRQSLRLPISLQKRAGLTSEAGVGDLADLIYTVSVNLGNTTTAVVLDTGSSDLWVMSDACKTDVCQQSSSTPYATATARHTEAGVNLQFGDSTTGTHASGPVVLDTVALAGLSMEDQPFAAINDTNNSAAQHGTAGLIGLGFPSQSFVQAAVVNKQFNSPPTTDAFVTGTASNGPLLSRLAMSGQLENPMFAVAFQRNTIDVSGSGSITIGQLPDEIDNSSITWVPVRLYGAEDGGQNPPTFAPNETYPLRWEVPLDGVFLDGQKLSDTNATGVNKGLSALIDTGNSLIRGPQDVVNSVLRTVSPQFAADPTSRPLFPCATPHNLTFQIGGKMFPLDPRDFISPNSTQDATNCVARNVVATDPPSKGSLYSWSLGAPFFKSNTVVFYYGNLTHPSVDPPRIGFVSNVPQNANDLLQQAIADANAQGGVFESTVDVAPTASSVITVSATSLTLPTASATIIDRLASSPSPTSSTDTSSAFSSRALATYWYASIVLVSCILLA</sequence>
<dbReference type="Proteomes" id="UP001497453">
    <property type="component" value="Chromosome 7"/>
</dbReference>
<evidence type="ECO:0000313" key="5">
    <source>
        <dbReference type="Proteomes" id="UP001497453"/>
    </source>
</evidence>
<dbReference type="Pfam" id="PF00026">
    <property type="entry name" value="Asp"/>
    <property type="match status" value="1"/>
</dbReference>
<comment type="similarity">
    <text evidence="1">Belongs to the peptidase A1 family.</text>
</comment>
<feature type="chain" id="PRO_5045510753" description="Peptidase A1 domain-containing protein" evidence="2">
    <location>
        <begin position="22"/>
        <end position="535"/>
    </location>
</feature>
<evidence type="ECO:0000256" key="1">
    <source>
        <dbReference type="ARBA" id="ARBA00007447"/>
    </source>
</evidence>
<name>A0ABP1DYG7_9APHY</name>